<accession>A0AAD2G2X0</accession>
<sequence length="326" mass="37104">MKVKGGGPPPSTDPSEWPHRPAYICAHPDVQTPHHKEGSPLPLDEIVEFETDLFQGKMICRLKPVPPTPDKDEAAIQAQEEYFASRNTHYQFIIQGRFKREIPFSDLVIGDFYERPMLGVPKGLFIRMYQRFLESLYPGMVMDMTSEKPKVFTPLASAQIMRVDLPGNEPNIHDKAVLQEMHSLEDTTLLFEHPIQPPTKLPRPGTTTSPSKRRGHLSKPKNACHYQTNPNHIYTIEWGDAAMCFGSYYQYAVGFKIDLAKSMNAQPLAFAIFTRQQEIVCKFPIWNERLIDEMKAAETITEESPEDDPSDSVVVDRPDSVWQSSD</sequence>
<dbReference type="PANTHER" id="PTHR34826">
    <property type="entry name" value="UPF0590 PROTEIN C409.17C"/>
    <property type="match status" value="1"/>
</dbReference>
<evidence type="ECO:0000313" key="3">
    <source>
        <dbReference type="EMBL" id="CAJ1959655.1"/>
    </source>
</evidence>
<evidence type="ECO:0000259" key="2">
    <source>
        <dbReference type="Pfam" id="PF08588"/>
    </source>
</evidence>
<feature type="compositionally biased region" description="Acidic residues" evidence="1">
    <location>
        <begin position="300"/>
        <end position="310"/>
    </location>
</feature>
<dbReference type="InterPro" id="IPR013897">
    <property type="entry name" value="Duc1"/>
</dbReference>
<dbReference type="Proteomes" id="UP001295423">
    <property type="component" value="Unassembled WGS sequence"/>
</dbReference>
<feature type="domain" description="Domain of unknown function at the cortex 1" evidence="2">
    <location>
        <begin position="45"/>
        <end position="278"/>
    </location>
</feature>
<protein>
    <recommendedName>
        <fullName evidence="2">Domain of unknown function at the cortex 1 domain-containing protein</fullName>
    </recommendedName>
</protein>
<keyword evidence="4" id="KW-1185">Reference proteome</keyword>
<dbReference type="EMBL" id="CAKOGP040002014">
    <property type="protein sequence ID" value="CAJ1959655.1"/>
    <property type="molecule type" value="Genomic_DNA"/>
</dbReference>
<name>A0AAD2G2X0_9STRA</name>
<dbReference type="PANTHER" id="PTHR34826:SF2">
    <property type="entry name" value="UPF0590 PROTEIN C409.17C"/>
    <property type="match status" value="1"/>
</dbReference>
<reference evidence="3" key="1">
    <citation type="submission" date="2023-08" db="EMBL/GenBank/DDBJ databases">
        <authorList>
            <person name="Audoor S."/>
            <person name="Bilcke G."/>
        </authorList>
    </citation>
    <scope>NUCLEOTIDE SEQUENCE</scope>
</reference>
<dbReference type="Pfam" id="PF08588">
    <property type="entry name" value="Duc1"/>
    <property type="match status" value="1"/>
</dbReference>
<feature type="region of interest" description="Disordered" evidence="1">
    <location>
        <begin position="1"/>
        <end position="21"/>
    </location>
</feature>
<evidence type="ECO:0000256" key="1">
    <source>
        <dbReference type="SAM" id="MobiDB-lite"/>
    </source>
</evidence>
<comment type="caution">
    <text evidence="3">The sequence shown here is derived from an EMBL/GenBank/DDBJ whole genome shotgun (WGS) entry which is preliminary data.</text>
</comment>
<gene>
    <name evidence="3" type="ORF">CYCCA115_LOCUS18074</name>
</gene>
<feature type="region of interest" description="Disordered" evidence="1">
    <location>
        <begin position="194"/>
        <end position="222"/>
    </location>
</feature>
<organism evidence="3 4">
    <name type="scientific">Cylindrotheca closterium</name>
    <dbReference type="NCBI Taxonomy" id="2856"/>
    <lineage>
        <taxon>Eukaryota</taxon>
        <taxon>Sar</taxon>
        <taxon>Stramenopiles</taxon>
        <taxon>Ochrophyta</taxon>
        <taxon>Bacillariophyta</taxon>
        <taxon>Bacillariophyceae</taxon>
        <taxon>Bacillariophycidae</taxon>
        <taxon>Bacillariales</taxon>
        <taxon>Bacillariaceae</taxon>
        <taxon>Cylindrotheca</taxon>
    </lineage>
</organism>
<dbReference type="AlphaFoldDB" id="A0AAD2G2X0"/>
<evidence type="ECO:0000313" key="4">
    <source>
        <dbReference type="Proteomes" id="UP001295423"/>
    </source>
</evidence>
<proteinExistence type="predicted"/>
<feature type="region of interest" description="Disordered" evidence="1">
    <location>
        <begin position="298"/>
        <end position="326"/>
    </location>
</feature>